<proteinExistence type="predicted"/>
<keyword evidence="2" id="KW-1185">Reference proteome</keyword>
<evidence type="ECO:0000313" key="1">
    <source>
        <dbReference type="EMBL" id="KAB8748982.1"/>
    </source>
</evidence>
<comment type="caution">
    <text evidence="1">The sequence shown here is derived from an EMBL/GenBank/DDBJ whole genome shotgun (WGS) entry which is preliminary data.</text>
</comment>
<sequence length="241" mass="26129">MADYSITITNQSNEPQEFLLFQNLPVPNGIPSEQVFTNVYQYSGKIVNGEQSSTTFSIAKDYFAIYGSGKSSPDGKVRITTADSRSITLGPNGSYRALSTFDDKISPKWDEAFAEGKKTDTPGAFTIKTDTTFQYPNPKNIYIGCGAKDETGKVIPIQTWPAKGGQSVVMYPVVKFFIATGSSLPGTGVKANSLGDVLQIDFTTANLKEANFIYNSNGGYKADGTDPTQYGIKWQIGSVRT</sequence>
<evidence type="ECO:0000313" key="2">
    <source>
        <dbReference type="Proteomes" id="UP000327013"/>
    </source>
</evidence>
<accession>A0A5N6L6T1</accession>
<dbReference type="AlphaFoldDB" id="A0A5N6L6T1"/>
<name>A0A5N6L6T1_9ROSI</name>
<dbReference type="Proteomes" id="UP000327013">
    <property type="component" value="Unassembled WGS sequence"/>
</dbReference>
<gene>
    <name evidence="1" type="ORF">FH972_026533</name>
</gene>
<dbReference type="OrthoDB" id="5413269at2759"/>
<dbReference type="EMBL" id="VIBQ01000098">
    <property type="protein sequence ID" value="KAB8748982.1"/>
    <property type="molecule type" value="Genomic_DNA"/>
</dbReference>
<reference evidence="1 2" key="1">
    <citation type="submission" date="2019-06" db="EMBL/GenBank/DDBJ databases">
        <title>A chromosomal-level reference genome of Carpinus fangiana (Coryloideae, Betulaceae).</title>
        <authorList>
            <person name="Yang X."/>
            <person name="Wang Z."/>
            <person name="Zhang L."/>
            <person name="Hao G."/>
            <person name="Liu J."/>
            <person name="Yang Y."/>
        </authorList>
    </citation>
    <scope>NUCLEOTIDE SEQUENCE [LARGE SCALE GENOMIC DNA]</scope>
    <source>
        <strain evidence="1">Cfa_2016G</strain>
        <tissue evidence="1">Leaf</tissue>
    </source>
</reference>
<organism evidence="1 2">
    <name type="scientific">Carpinus fangiana</name>
    <dbReference type="NCBI Taxonomy" id="176857"/>
    <lineage>
        <taxon>Eukaryota</taxon>
        <taxon>Viridiplantae</taxon>
        <taxon>Streptophyta</taxon>
        <taxon>Embryophyta</taxon>
        <taxon>Tracheophyta</taxon>
        <taxon>Spermatophyta</taxon>
        <taxon>Magnoliopsida</taxon>
        <taxon>eudicotyledons</taxon>
        <taxon>Gunneridae</taxon>
        <taxon>Pentapetalae</taxon>
        <taxon>rosids</taxon>
        <taxon>fabids</taxon>
        <taxon>Fagales</taxon>
        <taxon>Betulaceae</taxon>
        <taxon>Carpinus</taxon>
    </lineage>
</organism>
<protein>
    <submittedName>
        <fullName evidence="1">Uncharacterized protein</fullName>
    </submittedName>
</protein>